<dbReference type="EMBL" id="JH159153">
    <property type="protein sequence ID" value="EGZ19637.1"/>
    <property type="molecule type" value="Genomic_DNA"/>
</dbReference>
<evidence type="ECO:0000313" key="2">
    <source>
        <dbReference type="Proteomes" id="UP000002640"/>
    </source>
</evidence>
<dbReference type="AlphaFoldDB" id="G4Z7C9"/>
<dbReference type="Proteomes" id="UP000002640">
    <property type="component" value="Unassembled WGS sequence"/>
</dbReference>
<evidence type="ECO:0000313" key="1">
    <source>
        <dbReference type="EMBL" id="EGZ19637.1"/>
    </source>
</evidence>
<dbReference type="RefSeq" id="XP_009522354.1">
    <property type="nucleotide sequence ID" value="XM_009524059.1"/>
</dbReference>
<gene>
    <name evidence="1" type="ORF">PHYSODRAFT_491208</name>
</gene>
<sequence>MPYFCENPFATSRALNRSISPDWFSFTRNTHLQPIALRSFGSGTRVHVSFLRSDSTSESHASFHLSASLDSIADLNVVGISPTESTTGCCRLGTAYRLALGTSTASSSDCVRGCRLLPGSKS</sequence>
<keyword evidence="2" id="KW-1185">Reference proteome</keyword>
<accession>G4Z7C9</accession>
<dbReference type="KEGG" id="psoj:PHYSODRAFT_491208"/>
<name>G4Z7C9_PHYSP</name>
<organism evidence="1 2">
    <name type="scientific">Phytophthora sojae (strain P6497)</name>
    <name type="common">Soybean stem and root rot agent</name>
    <name type="synonym">Phytophthora megasperma f. sp. glycines</name>
    <dbReference type="NCBI Taxonomy" id="1094619"/>
    <lineage>
        <taxon>Eukaryota</taxon>
        <taxon>Sar</taxon>
        <taxon>Stramenopiles</taxon>
        <taxon>Oomycota</taxon>
        <taxon>Peronosporomycetes</taxon>
        <taxon>Peronosporales</taxon>
        <taxon>Peronosporaceae</taxon>
        <taxon>Phytophthora</taxon>
    </lineage>
</organism>
<dbReference type="GeneID" id="20656673"/>
<dbReference type="InParanoid" id="G4Z7C9"/>
<proteinExistence type="predicted"/>
<reference evidence="1 2" key="1">
    <citation type="journal article" date="2006" name="Science">
        <title>Phytophthora genome sequences uncover evolutionary origins and mechanisms of pathogenesis.</title>
        <authorList>
            <person name="Tyler B.M."/>
            <person name="Tripathy S."/>
            <person name="Zhang X."/>
            <person name="Dehal P."/>
            <person name="Jiang R.H."/>
            <person name="Aerts A."/>
            <person name="Arredondo F.D."/>
            <person name="Baxter L."/>
            <person name="Bensasson D."/>
            <person name="Beynon J.L."/>
            <person name="Chapman J."/>
            <person name="Damasceno C.M."/>
            <person name="Dorrance A.E."/>
            <person name="Dou D."/>
            <person name="Dickerman A.W."/>
            <person name="Dubchak I.L."/>
            <person name="Garbelotto M."/>
            <person name="Gijzen M."/>
            <person name="Gordon S.G."/>
            <person name="Govers F."/>
            <person name="Grunwald N.J."/>
            <person name="Huang W."/>
            <person name="Ivors K.L."/>
            <person name="Jones R.W."/>
            <person name="Kamoun S."/>
            <person name="Krampis K."/>
            <person name="Lamour K.H."/>
            <person name="Lee M.K."/>
            <person name="McDonald W.H."/>
            <person name="Medina M."/>
            <person name="Meijer H.J."/>
            <person name="Nordberg E.K."/>
            <person name="Maclean D.J."/>
            <person name="Ospina-Giraldo M.D."/>
            <person name="Morris P.F."/>
            <person name="Phuntumart V."/>
            <person name="Putnam N.H."/>
            <person name="Rash S."/>
            <person name="Rose J.K."/>
            <person name="Sakihama Y."/>
            <person name="Salamov A.A."/>
            <person name="Savidor A."/>
            <person name="Scheuring C.F."/>
            <person name="Smith B.M."/>
            <person name="Sobral B.W."/>
            <person name="Terry A."/>
            <person name="Torto-Alalibo T.A."/>
            <person name="Win J."/>
            <person name="Xu Z."/>
            <person name="Zhang H."/>
            <person name="Grigoriev I.V."/>
            <person name="Rokhsar D.S."/>
            <person name="Boore J.L."/>
        </authorList>
    </citation>
    <scope>NUCLEOTIDE SEQUENCE [LARGE SCALE GENOMIC DNA]</scope>
    <source>
        <strain evidence="1 2">P6497</strain>
    </source>
</reference>
<protein>
    <submittedName>
        <fullName evidence="1">Uncharacterized protein</fullName>
    </submittedName>
</protein>